<organism evidence="1 2">
    <name type="scientific">Salinimonas sediminis</name>
    <dbReference type="NCBI Taxonomy" id="2303538"/>
    <lineage>
        <taxon>Bacteria</taxon>
        <taxon>Pseudomonadati</taxon>
        <taxon>Pseudomonadota</taxon>
        <taxon>Gammaproteobacteria</taxon>
        <taxon>Alteromonadales</taxon>
        <taxon>Alteromonadaceae</taxon>
        <taxon>Alteromonas/Salinimonas group</taxon>
        <taxon>Salinimonas</taxon>
    </lineage>
</organism>
<evidence type="ECO:0000313" key="2">
    <source>
        <dbReference type="Proteomes" id="UP000262073"/>
    </source>
</evidence>
<name>A0A346NPF3_9ALTE</name>
<evidence type="ECO:0000313" key="1">
    <source>
        <dbReference type="EMBL" id="AXR07410.1"/>
    </source>
</evidence>
<dbReference type="Proteomes" id="UP000262073">
    <property type="component" value="Chromosome"/>
</dbReference>
<evidence type="ECO:0008006" key="3">
    <source>
        <dbReference type="Google" id="ProtNLM"/>
    </source>
</evidence>
<keyword evidence="2" id="KW-1185">Reference proteome</keyword>
<sequence length="185" mass="21288">MRKIFLVFIVLFLFGCSSIPISTMLKYRNFDEQRFLTLDPLQIRSKIRLSEPFTLKMEQINLSLSLENEKGVRNFTFPLVLEKRDRIAAQEGFFSSEPAKTEYTFKLSERAVNNFRETQSLLSQEVQGKASFSIGAGFNEVPQKGQTVYISIALQLEEKDGYFTLIEDTEVDFGQDAYNKPLKAQ</sequence>
<dbReference type="AlphaFoldDB" id="A0A346NPF3"/>
<accession>A0A346NPF3</accession>
<dbReference type="EMBL" id="CP031769">
    <property type="protein sequence ID" value="AXR07410.1"/>
    <property type="molecule type" value="Genomic_DNA"/>
</dbReference>
<dbReference type="KEGG" id="salm:D0Y50_14255"/>
<gene>
    <name evidence="1" type="ORF">D0Y50_14255</name>
</gene>
<protein>
    <recommendedName>
        <fullName evidence="3">Lipoprotein</fullName>
    </recommendedName>
</protein>
<reference evidence="1 2" key="1">
    <citation type="submission" date="2018-08" db="EMBL/GenBank/DDBJ databases">
        <title>Salinimonas sediminis sp. nov., a piezophilic bacterium isolated from a deep-sea sediment sample from the New Britain Trench.</title>
        <authorList>
            <person name="Cao J."/>
        </authorList>
    </citation>
    <scope>NUCLEOTIDE SEQUENCE [LARGE SCALE GENOMIC DNA]</scope>
    <source>
        <strain evidence="1 2">N102</strain>
    </source>
</reference>
<dbReference type="RefSeq" id="WP_117317541.1">
    <property type="nucleotide sequence ID" value="NZ_CP031769.1"/>
</dbReference>
<dbReference type="OrthoDB" id="6335119at2"/>
<proteinExistence type="predicted"/>
<dbReference type="PROSITE" id="PS51257">
    <property type="entry name" value="PROKAR_LIPOPROTEIN"/>
    <property type="match status" value="1"/>
</dbReference>